<gene>
    <name evidence="1" type="ORF">DWG20_09430</name>
</gene>
<dbReference type="KEGG" id="ccah:DWG20_09430"/>
<evidence type="ECO:0000313" key="2">
    <source>
        <dbReference type="Proteomes" id="UP000254537"/>
    </source>
</evidence>
<dbReference type="AlphaFoldDB" id="A0A345Y6U5"/>
<sequence length="202" mass="22782">MCAIDPKIQMHFFGTGMQYYIAARAASIGQLMPVAGNLFHHAVEMLLKGDLTRAISPRELAQKPYSHSLVNAWNKFKEINLDEDLSGFDQIIEALHRFEVIRYPDKMLIEGAGIALVWGAGEPPPVAQILDEETQEEHKISPEYVLNVGKVDALIARLFKVCSINPPTYYRPGPNSEVDRFLQHQNSEYDFWVPSSPTSPQE</sequence>
<dbReference type="RefSeq" id="WP_115433579.1">
    <property type="nucleotide sequence ID" value="NZ_CP031337.1"/>
</dbReference>
<protein>
    <submittedName>
        <fullName evidence="1">Uncharacterized protein</fullName>
    </submittedName>
</protein>
<dbReference type="EMBL" id="CP031337">
    <property type="protein sequence ID" value="AXK39647.1"/>
    <property type="molecule type" value="Genomic_DNA"/>
</dbReference>
<proteinExistence type="predicted"/>
<evidence type="ECO:0000313" key="1">
    <source>
        <dbReference type="EMBL" id="AXK39647.1"/>
    </source>
</evidence>
<organism evidence="1 2">
    <name type="scientific">Crenobacter cavernae</name>
    <dbReference type="NCBI Taxonomy" id="2290923"/>
    <lineage>
        <taxon>Bacteria</taxon>
        <taxon>Pseudomonadati</taxon>
        <taxon>Pseudomonadota</taxon>
        <taxon>Betaproteobacteria</taxon>
        <taxon>Neisseriales</taxon>
        <taxon>Neisseriaceae</taxon>
        <taxon>Crenobacter</taxon>
    </lineage>
</organism>
<dbReference type="Proteomes" id="UP000254537">
    <property type="component" value="Chromosome"/>
</dbReference>
<name>A0A345Y6U5_9NEIS</name>
<reference evidence="1 2" key="1">
    <citation type="submission" date="2018-07" db="EMBL/GenBank/DDBJ databases">
        <title>Crenobacter cavernae sp. nov., isolated from a karst cave.</title>
        <authorList>
            <person name="Zhu H."/>
        </authorList>
    </citation>
    <scope>NUCLEOTIDE SEQUENCE [LARGE SCALE GENOMIC DNA]</scope>
    <source>
        <strain evidence="1 2">K1W11S-77</strain>
    </source>
</reference>
<accession>A0A345Y6U5</accession>